<dbReference type="GO" id="GO:0004326">
    <property type="term" value="F:tetrahydrofolylpolyglutamate synthase activity"/>
    <property type="evidence" value="ECO:0007669"/>
    <property type="project" value="UniProtKB-EC"/>
</dbReference>
<evidence type="ECO:0000256" key="5">
    <source>
        <dbReference type="ARBA" id="ARBA00022598"/>
    </source>
</evidence>
<dbReference type="GO" id="GO:0005829">
    <property type="term" value="C:cytosol"/>
    <property type="evidence" value="ECO:0007669"/>
    <property type="project" value="TreeGrafter"/>
</dbReference>
<dbReference type="UniPathway" id="UPA00850"/>
<evidence type="ECO:0000256" key="1">
    <source>
        <dbReference type="ARBA" id="ARBA00005150"/>
    </source>
</evidence>
<keyword evidence="5" id="KW-0436">Ligase</keyword>
<dbReference type="PANTHER" id="PTHR11136">
    <property type="entry name" value="FOLYLPOLYGLUTAMATE SYNTHASE-RELATED"/>
    <property type="match status" value="1"/>
</dbReference>
<keyword evidence="7" id="KW-0547">Nucleotide-binding</keyword>
<keyword evidence="6 13" id="KW-0479">Metal-binding</keyword>
<dbReference type="PANTHER" id="PTHR11136:SF5">
    <property type="entry name" value="FOLYLPOLYGLUTAMATE SYNTHASE, MITOCHONDRIAL"/>
    <property type="match status" value="1"/>
</dbReference>
<dbReference type="Pfam" id="PF08245">
    <property type="entry name" value="Mur_ligase_M"/>
    <property type="match status" value="1"/>
</dbReference>
<feature type="binding site" description="axial binding residue" evidence="13">
    <location>
        <position position="388"/>
    </location>
    <ligand>
        <name>heme</name>
        <dbReference type="ChEBI" id="CHEBI:30413"/>
    </ligand>
    <ligandPart>
        <name>Fe</name>
        <dbReference type="ChEBI" id="CHEBI:18248"/>
    </ligandPart>
</feature>
<feature type="domain" description="Mur ligase central" evidence="14">
    <location>
        <begin position="474"/>
        <end position="629"/>
    </location>
</feature>
<dbReference type="PRINTS" id="PR00385">
    <property type="entry name" value="P450"/>
</dbReference>
<dbReference type="GO" id="GO:0005739">
    <property type="term" value="C:mitochondrion"/>
    <property type="evidence" value="ECO:0007669"/>
    <property type="project" value="TreeGrafter"/>
</dbReference>
<dbReference type="Gene3D" id="3.90.190.20">
    <property type="entry name" value="Mur ligase, C-terminal domain"/>
    <property type="match status" value="1"/>
</dbReference>
<dbReference type="InterPro" id="IPR002401">
    <property type="entry name" value="Cyt_P450_E_grp-I"/>
</dbReference>
<name>A0A8H6CNT2_9LECA</name>
<comment type="similarity">
    <text evidence="2">Belongs to the folylpolyglutamate synthase family.</text>
</comment>
<dbReference type="SUPFAM" id="SSF53244">
    <property type="entry name" value="MurD-like peptide ligases, peptide-binding domain"/>
    <property type="match status" value="1"/>
</dbReference>
<proteinExistence type="inferred from homology"/>
<evidence type="ECO:0000259" key="14">
    <source>
        <dbReference type="Pfam" id="PF08245"/>
    </source>
</evidence>
<evidence type="ECO:0000256" key="13">
    <source>
        <dbReference type="PIRSR" id="PIRSR602401-1"/>
    </source>
</evidence>
<dbReference type="InterPro" id="IPR036396">
    <property type="entry name" value="Cyt_P450_sf"/>
</dbReference>
<evidence type="ECO:0000256" key="2">
    <source>
        <dbReference type="ARBA" id="ARBA00008276"/>
    </source>
</evidence>
<dbReference type="GO" id="GO:0005506">
    <property type="term" value="F:iron ion binding"/>
    <property type="evidence" value="ECO:0007669"/>
    <property type="project" value="InterPro"/>
</dbReference>
<dbReference type="AlphaFoldDB" id="A0A8H6CNT2"/>
<keyword evidence="4" id="KW-0554">One-carbon metabolism</keyword>
<evidence type="ECO:0000313" key="15">
    <source>
        <dbReference type="EMBL" id="KAF6226853.1"/>
    </source>
</evidence>
<dbReference type="SUPFAM" id="SSF48264">
    <property type="entry name" value="Cytochrome P450"/>
    <property type="match status" value="1"/>
</dbReference>
<dbReference type="GO" id="GO:0004497">
    <property type="term" value="F:monooxygenase activity"/>
    <property type="evidence" value="ECO:0007669"/>
    <property type="project" value="InterPro"/>
</dbReference>
<dbReference type="EMBL" id="JACCJB010000005">
    <property type="protein sequence ID" value="KAF6226853.1"/>
    <property type="molecule type" value="Genomic_DNA"/>
</dbReference>
<evidence type="ECO:0000256" key="11">
    <source>
        <dbReference type="ARBA" id="ARBA00030876"/>
    </source>
</evidence>
<dbReference type="InterPro" id="IPR036615">
    <property type="entry name" value="Mur_ligase_C_dom_sf"/>
</dbReference>
<comment type="pathway">
    <text evidence="1">Cofactor biosynthesis; tetrahydrofolylpolyglutamate biosynthesis.</text>
</comment>
<reference evidence="15 16" key="1">
    <citation type="journal article" date="2020" name="Genomics">
        <title>Complete, high-quality genomes from long-read metagenomic sequencing of two wolf lichen thalli reveals enigmatic genome architecture.</title>
        <authorList>
            <person name="McKenzie S.K."/>
            <person name="Walston R.F."/>
            <person name="Allen J.L."/>
        </authorList>
    </citation>
    <scope>NUCLEOTIDE SEQUENCE [LARGE SCALE GENOMIC DNA]</scope>
    <source>
        <strain evidence="15">WasteWater1</strain>
    </source>
</reference>
<dbReference type="InterPro" id="IPR036565">
    <property type="entry name" value="Mur-like_cat_sf"/>
</dbReference>
<evidence type="ECO:0000256" key="10">
    <source>
        <dbReference type="ARBA" id="ARBA00030592"/>
    </source>
</evidence>
<evidence type="ECO:0000256" key="8">
    <source>
        <dbReference type="ARBA" id="ARBA00022840"/>
    </source>
</evidence>
<keyword evidence="9" id="KW-0460">Magnesium</keyword>
<accession>A0A8H6CNT2</accession>
<comment type="catalytic activity">
    <reaction evidence="12">
        <text>(6S)-5,6,7,8-tetrahydrofolyl-(gamma-L-Glu)(n) + L-glutamate + ATP = (6S)-5,6,7,8-tetrahydrofolyl-(gamma-L-Glu)(n+1) + ADP + phosphate + H(+)</text>
        <dbReference type="Rhea" id="RHEA:10580"/>
        <dbReference type="Rhea" id="RHEA-COMP:14738"/>
        <dbReference type="Rhea" id="RHEA-COMP:14740"/>
        <dbReference type="ChEBI" id="CHEBI:15378"/>
        <dbReference type="ChEBI" id="CHEBI:29985"/>
        <dbReference type="ChEBI" id="CHEBI:30616"/>
        <dbReference type="ChEBI" id="CHEBI:43474"/>
        <dbReference type="ChEBI" id="CHEBI:141005"/>
        <dbReference type="ChEBI" id="CHEBI:456216"/>
        <dbReference type="EC" id="6.3.2.17"/>
    </reaction>
</comment>
<dbReference type="Pfam" id="PF00067">
    <property type="entry name" value="p450"/>
    <property type="match status" value="1"/>
</dbReference>
<keyword evidence="13" id="KW-0408">Iron</keyword>
<dbReference type="GeneID" id="59336691"/>
<protein>
    <recommendedName>
        <fullName evidence="3">tetrahydrofolate synthase</fullName>
        <ecNumber evidence="3">6.3.2.17</ecNumber>
    </recommendedName>
    <alternativeName>
        <fullName evidence="11">Folylpoly-gamma-glutamate synthetase</fullName>
    </alternativeName>
    <alternativeName>
        <fullName evidence="10">Tetrahydrofolylpolyglutamate synthase</fullName>
    </alternativeName>
</protein>
<evidence type="ECO:0000256" key="9">
    <source>
        <dbReference type="ARBA" id="ARBA00022842"/>
    </source>
</evidence>
<keyword evidence="13" id="KW-0349">Heme</keyword>
<dbReference type="Gene3D" id="1.10.630.10">
    <property type="entry name" value="Cytochrome P450"/>
    <property type="match status" value="1"/>
</dbReference>
<evidence type="ECO:0000256" key="7">
    <source>
        <dbReference type="ARBA" id="ARBA00022741"/>
    </source>
</evidence>
<comment type="caution">
    <text evidence="15">The sequence shown here is derived from an EMBL/GenBank/DDBJ whole genome shotgun (WGS) entry which is preliminary data.</text>
</comment>
<dbReference type="SUPFAM" id="SSF53623">
    <property type="entry name" value="MurD-like peptide ligases, catalytic domain"/>
    <property type="match status" value="1"/>
</dbReference>
<evidence type="ECO:0000256" key="12">
    <source>
        <dbReference type="ARBA" id="ARBA00047493"/>
    </source>
</evidence>
<dbReference type="GO" id="GO:0005524">
    <property type="term" value="F:ATP binding"/>
    <property type="evidence" value="ECO:0007669"/>
    <property type="project" value="UniProtKB-KW"/>
</dbReference>
<keyword evidence="16" id="KW-1185">Reference proteome</keyword>
<evidence type="ECO:0000256" key="4">
    <source>
        <dbReference type="ARBA" id="ARBA00022563"/>
    </source>
</evidence>
<dbReference type="NCBIfam" id="TIGR01499">
    <property type="entry name" value="folC"/>
    <property type="match status" value="1"/>
</dbReference>
<dbReference type="GO" id="GO:0016705">
    <property type="term" value="F:oxidoreductase activity, acting on paired donors, with incorporation or reduction of molecular oxygen"/>
    <property type="evidence" value="ECO:0007669"/>
    <property type="project" value="InterPro"/>
</dbReference>
<keyword evidence="8" id="KW-0067">ATP-binding</keyword>
<dbReference type="Proteomes" id="UP000593566">
    <property type="component" value="Unassembled WGS sequence"/>
</dbReference>
<dbReference type="InterPro" id="IPR013221">
    <property type="entry name" value="Mur_ligase_cen"/>
</dbReference>
<organism evidence="15 16">
    <name type="scientific">Letharia lupina</name>
    <dbReference type="NCBI Taxonomy" id="560253"/>
    <lineage>
        <taxon>Eukaryota</taxon>
        <taxon>Fungi</taxon>
        <taxon>Dikarya</taxon>
        <taxon>Ascomycota</taxon>
        <taxon>Pezizomycotina</taxon>
        <taxon>Lecanoromycetes</taxon>
        <taxon>OSLEUM clade</taxon>
        <taxon>Lecanoromycetidae</taxon>
        <taxon>Lecanorales</taxon>
        <taxon>Lecanorineae</taxon>
        <taxon>Parmeliaceae</taxon>
        <taxon>Letharia</taxon>
    </lineage>
</organism>
<gene>
    <name evidence="15" type="ORF">HO133_008294</name>
</gene>
<dbReference type="GO" id="GO:0006730">
    <property type="term" value="P:one-carbon metabolic process"/>
    <property type="evidence" value="ECO:0007669"/>
    <property type="project" value="UniProtKB-KW"/>
</dbReference>
<evidence type="ECO:0000256" key="3">
    <source>
        <dbReference type="ARBA" id="ARBA00013025"/>
    </source>
</evidence>
<evidence type="ECO:0000256" key="6">
    <source>
        <dbReference type="ARBA" id="ARBA00022723"/>
    </source>
</evidence>
<comment type="cofactor">
    <cofactor evidence="13">
        <name>heme</name>
        <dbReference type="ChEBI" id="CHEBI:30413"/>
    </cofactor>
</comment>
<dbReference type="RefSeq" id="XP_037155162.1">
    <property type="nucleotide sequence ID" value="XM_037299161.1"/>
</dbReference>
<sequence length="903" mass="100990">MFIYRVFFHRLHDFPGPRLAKVSKLWNVVKASKSTNFRLMEDLHDRYGDFIRTGPNEISIFKPEAVRALDGLSTKCTKAPWYDIMQPRVSVATTRDKESHSQRRKISERAFRPQAQLYLRISKLDGKAVDVSKLFYLYSFDVMSDLAFGEPLNMLDSDEYHFTVGLLQDGMNLLGPLSPVPWLVRIGYSIPGVAQNFKNLLGWSAQKLRDRMKNEPAKRDVMSWLLKASQDAGRLEKDQHWLRGDCFALIVAGSDTVASTLISIFYHLADDPSQMVKLRAELENVNSVPGLDALKSMAHLNGMINEALRLHPALPSGGFRETPPEGLTIAGHFIPGNVVVSAPRYSLGRLESCYDRSNEFVPERWYARPEMIKDDSGFSPFSMGRYNCIGKNLAMMQIRSVVARLVNDFDFAFTPGEDGVNVWRDLKDQFNSHPGKLELYGNPRFGGDLNISCALNMNGCHRENDVNSLNVVHVAGTKGKGSTCAFVNSFLKAHGERTGFPRRIGLYTSPHLKHVQERIQIDSKTISEDLFAKYVFEVWDGLSHNTPKPRYLQLLMLASVHAFIREGIDVAIYETHNGGEYDATNVIQKPIVTGITTIGMDHIEQLGPSIENIAWHKAGIFKYGSPAFSTLQEPAVATVLQARASEKNVALGFVDVDPTLPCKADALKPEVQQKNSSLAIALADTFLKAKAPKEYCSLMSQDVIRGVDRFFWPGRYQRIIDGDYQWFLDGAHNELSIQKAAQWFAETVSESQRYLEMSNLRNTESKAENSSKILPVTRILIFSHVSERDGAAILKGVARGLQESGMQIQHVILSTYEERQDGTVGINQCSNPPKKPFSLDVQKDYVDAYKSINPNVDIAIEPTIEGALNLAKDIGDRDNGMQTLVTGSLYLVGGALRLLETNA</sequence>
<evidence type="ECO:0000313" key="16">
    <source>
        <dbReference type="Proteomes" id="UP000593566"/>
    </source>
</evidence>
<dbReference type="EC" id="6.3.2.17" evidence="3"/>
<dbReference type="InterPro" id="IPR001645">
    <property type="entry name" value="Folylpolyglutamate_synth"/>
</dbReference>
<dbReference type="InterPro" id="IPR001128">
    <property type="entry name" value="Cyt_P450"/>
</dbReference>
<dbReference type="PRINTS" id="PR00463">
    <property type="entry name" value="EP450I"/>
</dbReference>
<dbReference type="Gene3D" id="3.40.1190.10">
    <property type="entry name" value="Mur-like, catalytic domain"/>
    <property type="match status" value="1"/>
</dbReference>
<dbReference type="CDD" id="cd11061">
    <property type="entry name" value="CYP67-like"/>
    <property type="match status" value="1"/>
</dbReference>
<dbReference type="GO" id="GO:0020037">
    <property type="term" value="F:heme binding"/>
    <property type="evidence" value="ECO:0007669"/>
    <property type="project" value="InterPro"/>
</dbReference>